<comment type="caution">
    <text evidence="2">The sequence shown here is derived from an EMBL/GenBank/DDBJ whole genome shotgun (WGS) entry which is preliminary data.</text>
</comment>
<proteinExistence type="predicted"/>
<dbReference type="AlphaFoldDB" id="A0A4S8ICT4"/>
<evidence type="ECO:0000313" key="3">
    <source>
        <dbReference type="Proteomes" id="UP000317650"/>
    </source>
</evidence>
<sequence>MSAAARSGALLLCRRHRLRPPYPVVILSRTSLPERPATPFVPPRFPPLCMGSNLSAFEQQLGGRNHYRVPGGRSPKEINPKLRI</sequence>
<dbReference type="Proteomes" id="UP000317650">
    <property type="component" value="Chromosome 2"/>
</dbReference>
<name>A0A4S8ICT4_MUSBA</name>
<organism evidence="2 3">
    <name type="scientific">Musa balbisiana</name>
    <name type="common">Banana</name>
    <dbReference type="NCBI Taxonomy" id="52838"/>
    <lineage>
        <taxon>Eukaryota</taxon>
        <taxon>Viridiplantae</taxon>
        <taxon>Streptophyta</taxon>
        <taxon>Embryophyta</taxon>
        <taxon>Tracheophyta</taxon>
        <taxon>Spermatophyta</taxon>
        <taxon>Magnoliopsida</taxon>
        <taxon>Liliopsida</taxon>
        <taxon>Zingiberales</taxon>
        <taxon>Musaceae</taxon>
        <taxon>Musa</taxon>
    </lineage>
</organism>
<gene>
    <name evidence="2" type="ORF">C4D60_Mb02t23340</name>
</gene>
<evidence type="ECO:0000313" key="2">
    <source>
        <dbReference type="EMBL" id="THU45948.1"/>
    </source>
</evidence>
<protein>
    <submittedName>
        <fullName evidence="2">Uncharacterized protein</fullName>
    </submittedName>
</protein>
<dbReference type="EMBL" id="PYDT01000011">
    <property type="protein sequence ID" value="THU45948.1"/>
    <property type="molecule type" value="Genomic_DNA"/>
</dbReference>
<keyword evidence="3" id="KW-1185">Reference proteome</keyword>
<reference evidence="2 3" key="1">
    <citation type="journal article" date="2019" name="Nat. Plants">
        <title>Genome sequencing of Musa balbisiana reveals subgenome evolution and function divergence in polyploid bananas.</title>
        <authorList>
            <person name="Yao X."/>
        </authorList>
    </citation>
    <scope>NUCLEOTIDE SEQUENCE [LARGE SCALE GENOMIC DNA]</scope>
    <source>
        <strain evidence="3">cv. DH-PKW</strain>
        <tissue evidence="2">Leaves</tissue>
    </source>
</reference>
<evidence type="ECO:0000256" key="1">
    <source>
        <dbReference type="SAM" id="MobiDB-lite"/>
    </source>
</evidence>
<feature type="compositionally biased region" description="Basic and acidic residues" evidence="1">
    <location>
        <begin position="74"/>
        <end position="84"/>
    </location>
</feature>
<accession>A0A4S8ICT4</accession>
<feature type="region of interest" description="Disordered" evidence="1">
    <location>
        <begin position="65"/>
        <end position="84"/>
    </location>
</feature>